<dbReference type="GO" id="GO:0016747">
    <property type="term" value="F:acyltransferase activity, transferring groups other than amino-acyl groups"/>
    <property type="evidence" value="ECO:0007669"/>
    <property type="project" value="InterPro"/>
</dbReference>
<sequence length="330" mass="37888">MNYKIEHISADEAELLCRQITTDLPEYFGLPECNEHYALGVRSRINFAARSNEAYVGLLSLDFPYPANSNIYWMGVLRAFHSQGIGYLLIQEAVKYAQQQSASTMTVETLAPEESDENYLKTYNFYEHIGFNPLLNLKPAGYEWNMVYMALNLNQFKSRSHNQTISIRAFVAEDIPLIVSNFAKHHWPKPSSTFETYFDEQKLIERIVWIAFYKNEFAGYITLKWNSLYQSFKTQSIPEIMDLNVLPPFRNHGIATALLDMAELEAVKKQNKVGIGVGLYDGYGSAQRLYIKRGYIPDGLGVTYNYNHVTPGANVCLDDDLVLWFTKEFL</sequence>
<dbReference type="PATRIC" id="fig|66969.6.peg.3186"/>
<dbReference type="InterPro" id="IPR000182">
    <property type="entry name" value="GNAT_dom"/>
</dbReference>
<dbReference type="OrthoDB" id="9803772at2"/>
<dbReference type="PANTHER" id="PTHR42919">
    <property type="entry name" value="N-ALPHA-ACETYLTRANSFERASE"/>
    <property type="match status" value="1"/>
</dbReference>
<gene>
    <name evidence="4" type="ORF">Lwal_2933</name>
</gene>
<evidence type="ECO:0000313" key="4">
    <source>
        <dbReference type="EMBL" id="KTD74892.1"/>
    </source>
</evidence>
<protein>
    <submittedName>
        <fullName evidence="4">GNAT family acetyltransferase</fullName>
    </submittedName>
</protein>
<dbReference type="Pfam" id="PF00583">
    <property type="entry name" value="Acetyltransf_1"/>
    <property type="match status" value="2"/>
</dbReference>
<dbReference type="CDD" id="cd04301">
    <property type="entry name" value="NAT_SF"/>
    <property type="match status" value="2"/>
</dbReference>
<dbReference type="STRING" id="66969.Lwal_2933"/>
<feature type="domain" description="N-acetyltransferase" evidence="3">
    <location>
        <begin position="165"/>
        <end position="328"/>
    </location>
</feature>
<comment type="caution">
    <text evidence="4">The sequence shown here is derived from an EMBL/GenBank/DDBJ whole genome shotgun (WGS) entry which is preliminary data.</text>
</comment>
<evidence type="ECO:0000256" key="1">
    <source>
        <dbReference type="ARBA" id="ARBA00022679"/>
    </source>
</evidence>
<dbReference type="InterPro" id="IPR051556">
    <property type="entry name" value="N-term/lysine_N-AcTrnsfr"/>
</dbReference>
<dbReference type="SUPFAM" id="SSF55729">
    <property type="entry name" value="Acyl-CoA N-acyltransferases (Nat)"/>
    <property type="match status" value="2"/>
</dbReference>
<dbReference type="PROSITE" id="PS51186">
    <property type="entry name" value="GNAT"/>
    <property type="match status" value="2"/>
</dbReference>
<evidence type="ECO:0000259" key="3">
    <source>
        <dbReference type="PROSITE" id="PS51186"/>
    </source>
</evidence>
<evidence type="ECO:0000256" key="2">
    <source>
        <dbReference type="ARBA" id="ARBA00023315"/>
    </source>
</evidence>
<accession>A0A0W1A0L4</accession>
<evidence type="ECO:0000313" key="5">
    <source>
        <dbReference type="Proteomes" id="UP000054729"/>
    </source>
</evidence>
<dbReference type="Proteomes" id="UP000054729">
    <property type="component" value="Unassembled WGS sequence"/>
</dbReference>
<dbReference type="AlphaFoldDB" id="A0A0W1A0L4"/>
<keyword evidence="1 4" id="KW-0808">Transferase</keyword>
<keyword evidence="2" id="KW-0012">Acyltransferase</keyword>
<proteinExistence type="predicted"/>
<dbReference type="EMBL" id="LNZB01000060">
    <property type="protein sequence ID" value="KTD74892.1"/>
    <property type="molecule type" value="Genomic_DNA"/>
</dbReference>
<feature type="domain" description="N-acetyltransferase" evidence="3">
    <location>
        <begin position="3"/>
        <end position="154"/>
    </location>
</feature>
<dbReference type="PANTHER" id="PTHR42919:SF8">
    <property type="entry name" value="N-ALPHA-ACETYLTRANSFERASE 50"/>
    <property type="match status" value="1"/>
</dbReference>
<reference evidence="4 5" key="1">
    <citation type="submission" date="2015-11" db="EMBL/GenBank/DDBJ databases">
        <title>Genomic analysis of 38 Legionella species identifies large and diverse effector repertoires.</title>
        <authorList>
            <person name="Burstein D."/>
            <person name="Amaro F."/>
            <person name="Zusman T."/>
            <person name="Lifshitz Z."/>
            <person name="Cohen O."/>
            <person name="Gilbert J.A."/>
            <person name="Pupko T."/>
            <person name="Shuman H.A."/>
            <person name="Segal G."/>
        </authorList>
    </citation>
    <scope>NUCLEOTIDE SEQUENCE [LARGE SCALE GENOMIC DNA]</scope>
    <source>
        <strain evidence="4 5">ATCC 51914</strain>
    </source>
</reference>
<name>A0A0W1A0L4_9GAMM</name>
<dbReference type="InterPro" id="IPR016181">
    <property type="entry name" value="Acyl_CoA_acyltransferase"/>
</dbReference>
<dbReference type="Gene3D" id="3.40.630.30">
    <property type="match status" value="2"/>
</dbReference>
<dbReference type="RefSeq" id="WP_058481543.1">
    <property type="nucleotide sequence ID" value="NZ_CAAAIQ010000010.1"/>
</dbReference>
<organism evidence="4 5">
    <name type="scientific">Legionella waltersii</name>
    <dbReference type="NCBI Taxonomy" id="66969"/>
    <lineage>
        <taxon>Bacteria</taxon>
        <taxon>Pseudomonadati</taxon>
        <taxon>Pseudomonadota</taxon>
        <taxon>Gammaproteobacteria</taxon>
        <taxon>Legionellales</taxon>
        <taxon>Legionellaceae</taxon>
        <taxon>Legionella</taxon>
    </lineage>
</organism>
<keyword evidence="5" id="KW-1185">Reference proteome</keyword>